<reference evidence="2 3" key="1">
    <citation type="submission" date="2017-02" db="EMBL/GenBank/DDBJ databases">
        <title>Whole genome sequencing of Helicobacter bilis strain AAQJH.</title>
        <authorList>
            <person name="Conlan S."/>
            <person name="Thomas P.J."/>
            <person name="Mullikin J."/>
            <person name="Palmore T.N."/>
            <person name="Frank K.M."/>
            <person name="Segre J.A."/>
        </authorList>
    </citation>
    <scope>NUCLEOTIDE SEQUENCE [LARGE SCALE GENOMIC DNA]</scope>
    <source>
        <strain evidence="2 3">AAQJH</strain>
    </source>
</reference>
<proteinExistence type="predicted"/>
<dbReference type="EMBL" id="CP019645">
    <property type="protein sequence ID" value="AQQ59300.1"/>
    <property type="molecule type" value="Genomic_DNA"/>
</dbReference>
<evidence type="ECO:0000313" key="3">
    <source>
        <dbReference type="Proteomes" id="UP000188298"/>
    </source>
</evidence>
<evidence type="ECO:0000259" key="1">
    <source>
        <dbReference type="Pfam" id="PF25583"/>
    </source>
</evidence>
<gene>
    <name evidence="2" type="ORF">XJ32_03430</name>
</gene>
<dbReference type="KEGG" id="hbl:XJ32_03430"/>
<dbReference type="InterPro" id="IPR057727">
    <property type="entry name" value="WCX_dom"/>
</dbReference>
<accession>A0A1Q2LFV3</accession>
<name>A0A1Q2LFV3_9HELI</name>
<dbReference type="AlphaFoldDB" id="A0A1Q2LFV3"/>
<feature type="domain" description="WCX" evidence="1">
    <location>
        <begin position="46"/>
        <end position="120"/>
    </location>
</feature>
<dbReference type="Pfam" id="PF25583">
    <property type="entry name" value="WCX"/>
    <property type="match status" value="1"/>
</dbReference>
<dbReference type="Proteomes" id="UP000188298">
    <property type="component" value="Chromosome"/>
</dbReference>
<protein>
    <recommendedName>
        <fullName evidence="1">WCX domain-containing protein</fullName>
    </recommendedName>
</protein>
<evidence type="ECO:0000313" key="2">
    <source>
        <dbReference type="EMBL" id="AQQ59300.1"/>
    </source>
</evidence>
<sequence length="125" mass="14603">MKKFYLNNITDIKEVRQGESVSEEVLGRLDNALNAWFVPEAKPFMVRLWVDSKVAKYFKRKKISPNQHLDENKDGSLDITLHITDFMEITPLVLMWIPSVVVLEPQGLKDFIKKRVREYLGVLEL</sequence>
<organism evidence="2 3">
    <name type="scientific">Helicobacter bilis</name>
    <dbReference type="NCBI Taxonomy" id="37372"/>
    <lineage>
        <taxon>Bacteria</taxon>
        <taxon>Pseudomonadati</taxon>
        <taxon>Campylobacterota</taxon>
        <taxon>Epsilonproteobacteria</taxon>
        <taxon>Campylobacterales</taxon>
        <taxon>Helicobacteraceae</taxon>
        <taxon>Helicobacter</taxon>
    </lineage>
</organism>